<accession>X5H400</accession>
<organism evidence="2 3">
    <name type="scientific">Ehrlichia japonica</name>
    <dbReference type="NCBI Taxonomy" id="391036"/>
    <lineage>
        <taxon>Bacteria</taxon>
        <taxon>Pseudomonadati</taxon>
        <taxon>Pseudomonadota</taxon>
        <taxon>Alphaproteobacteria</taxon>
        <taxon>Rickettsiales</taxon>
        <taxon>Anaplasmataceae</taxon>
        <taxon>Ehrlichia</taxon>
    </lineage>
</organism>
<dbReference type="KEGG" id="ehh:EHF_0302"/>
<dbReference type="EMBL" id="CP007474">
    <property type="protein sequence ID" value="AHX04815.1"/>
    <property type="molecule type" value="Genomic_DNA"/>
</dbReference>
<proteinExistence type="predicted"/>
<gene>
    <name evidence="2" type="ORF">EHF_0302</name>
</gene>
<dbReference type="HOGENOM" id="CLU_1583156_0_0_5"/>
<dbReference type="STRING" id="391036.EHF_0302"/>
<protein>
    <submittedName>
        <fullName evidence="2">Uncharacterized protein</fullName>
    </submittedName>
</protein>
<evidence type="ECO:0000313" key="3">
    <source>
        <dbReference type="Proteomes" id="UP000023762"/>
    </source>
</evidence>
<name>X5H400_9RICK</name>
<feature type="region of interest" description="Disordered" evidence="1">
    <location>
        <begin position="79"/>
        <end position="100"/>
    </location>
</feature>
<reference evidence="2 3" key="1">
    <citation type="submission" date="2014-03" db="EMBL/GenBank/DDBJ databases">
        <title>Sequencing and Comparison of Genomes and Transcriptome Profiles of Human Ehrlichiosis Agents.</title>
        <authorList>
            <person name="Lin M."/>
            <person name="Daugherty S.C."/>
            <person name="Nagaraj S."/>
            <person name="Cheng Z."/>
            <person name="Xiong Q."/>
            <person name="Lin F.-Y."/>
            <person name="Sengamalay N."/>
            <person name="Ott S."/>
            <person name="Godinez A."/>
            <person name="Tallon L.J."/>
            <person name="Sadzewicz L."/>
            <person name="Fraser C.M."/>
            <person name="Dunning Hotopp J.C."/>
            <person name="Rikihisa Y."/>
        </authorList>
    </citation>
    <scope>NUCLEOTIDE SEQUENCE [LARGE SCALE GENOMIC DNA]</scope>
    <source>
        <strain evidence="2 3">HF</strain>
    </source>
</reference>
<keyword evidence="3" id="KW-1185">Reference proteome</keyword>
<dbReference type="AlphaFoldDB" id="X5H400"/>
<dbReference type="RefSeq" id="WP_044195813.1">
    <property type="nucleotide sequence ID" value="NZ_CP007474.1"/>
</dbReference>
<dbReference type="Proteomes" id="UP000023762">
    <property type="component" value="Chromosome"/>
</dbReference>
<dbReference type="OrthoDB" id="7163171at2"/>
<sequence>MRIHGAMLFLLILQVSCSPIYGTKIEYKSPEGESGKACIVKCAYVRNDCYRQCQVNVTNCKLTEKMISAQERSQPLINIVNNNESGNNGNSKPKQSDNNSCKSKNLKCKESCSNSITCNTQCDIYMDMCNTEQSFDRYNEYDNFVSNMYEGNKSPTIEKQHTVSLCQSDKCDRLCKSDYDLCFSSCGGKIITYKQCVAFCDKK</sequence>
<evidence type="ECO:0000313" key="2">
    <source>
        <dbReference type="EMBL" id="AHX04815.1"/>
    </source>
</evidence>
<evidence type="ECO:0000256" key="1">
    <source>
        <dbReference type="SAM" id="MobiDB-lite"/>
    </source>
</evidence>